<proteinExistence type="predicted"/>
<evidence type="ECO:0000256" key="1">
    <source>
        <dbReference type="SAM" id="Coils"/>
    </source>
</evidence>
<name>A0A3Y7J9K3_SALET</name>
<protein>
    <submittedName>
        <fullName evidence="2">Uncharacterized protein</fullName>
    </submittedName>
</protein>
<gene>
    <name evidence="2" type="ORF">D4Z17_24670</name>
    <name evidence="3" type="ORF">GB396_24925</name>
</gene>
<feature type="coiled-coil region" evidence="1">
    <location>
        <begin position="31"/>
        <end position="68"/>
    </location>
</feature>
<evidence type="ECO:0000313" key="2">
    <source>
        <dbReference type="EMBL" id="ECG1660238.1"/>
    </source>
</evidence>
<reference evidence="3" key="1">
    <citation type="journal article" date="2018" name="Genome Biol.">
        <title>SKESA: strategic k-mer extension for scrupulous assemblies.</title>
        <authorList>
            <person name="Souvorov A."/>
            <person name="Agarwala R."/>
            <person name="Lipman D.J."/>
        </authorList>
    </citation>
    <scope>NUCLEOTIDE SEQUENCE</scope>
    <source>
        <strain evidence="3">Salmonella enterica</strain>
    </source>
</reference>
<keyword evidence="1" id="KW-0175">Coiled coil</keyword>
<evidence type="ECO:0000313" key="3">
    <source>
        <dbReference type="EMBL" id="HAB5947136.1"/>
    </source>
</evidence>
<accession>A0A3Y7J9K3</accession>
<sequence length="84" mass="9505">MDSNNSQKNLQDKHADLLDKTYTLGWLDGYSEGYDDAIEDCQNALNKLENENELLNEIIENKDNVISEMASSVGRALQTVKKNK</sequence>
<dbReference type="EMBL" id="DAAHFV010000044">
    <property type="protein sequence ID" value="HAB5947136.1"/>
    <property type="molecule type" value="Genomic_DNA"/>
</dbReference>
<reference evidence="2" key="2">
    <citation type="submission" date="2018-09" db="EMBL/GenBank/DDBJ databases">
        <authorList>
            <person name="Ashton P.M."/>
            <person name="Dallman T."/>
            <person name="Nair S."/>
            <person name="De Pinna E."/>
            <person name="Peters T."/>
            <person name="Grant K."/>
        </authorList>
    </citation>
    <scope>NUCLEOTIDE SEQUENCE</scope>
    <source>
        <strain evidence="2">600707</strain>
    </source>
</reference>
<organism evidence="2">
    <name type="scientific">Salmonella enterica I</name>
    <dbReference type="NCBI Taxonomy" id="59201"/>
    <lineage>
        <taxon>Bacteria</taxon>
        <taxon>Pseudomonadati</taxon>
        <taxon>Pseudomonadota</taxon>
        <taxon>Gammaproteobacteria</taxon>
        <taxon>Enterobacterales</taxon>
        <taxon>Enterobacteriaceae</taxon>
        <taxon>Salmonella</taxon>
    </lineage>
</organism>
<comment type="caution">
    <text evidence="2">The sequence shown here is derived from an EMBL/GenBank/DDBJ whole genome shotgun (WGS) entry which is preliminary data.</text>
</comment>
<dbReference type="EMBL" id="AAINMJ010000052">
    <property type="protein sequence ID" value="ECG1660238.1"/>
    <property type="molecule type" value="Genomic_DNA"/>
</dbReference>
<reference evidence="3" key="3">
    <citation type="submission" date="2019-10" db="EMBL/GenBank/DDBJ databases">
        <authorList>
            <consortium name="NCBI Pathogen Detection Project"/>
        </authorList>
    </citation>
    <scope>NUCLEOTIDE SEQUENCE</scope>
    <source>
        <strain evidence="3">Salmonella enterica</strain>
    </source>
</reference>
<dbReference type="SMR" id="A0A3Y7J9K3"/>
<dbReference type="AlphaFoldDB" id="A0A3Y7J9K3"/>